<dbReference type="AlphaFoldDB" id="A0A2G8JU37"/>
<dbReference type="EMBL" id="MRZV01001257">
    <property type="protein sequence ID" value="PIK39272.1"/>
    <property type="molecule type" value="Genomic_DNA"/>
</dbReference>
<accession>A0A2G8JU37</accession>
<dbReference type="GO" id="GO:0004467">
    <property type="term" value="F:long-chain fatty acid-CoA ligase activity"/>
    <property type="evidence" value="ECO:0007669"/>
    <property type="project" value="UniProtKB-EC"/>
</dbReference>
<proteinExistence type="predicted"/>
<feature type="non-terminal residue" evidence="6">
    <location>
        <position position="1"/>
    </location>
</feature>
<evidence type="ECO:0000256" key="1">
    <source>
        <dbReference type="ARBA" id="ARBA00022598"/>
    </source>
</evidence>
<dbReference type="GO" id="GO:0016020">
    <property type="term" value="C:membrane"/>
    <property type="evidence" value="ECO:0007669"/>
    <property type="project" value="TreeGrafter"/>
</dbReference>
<name>A0A2G8JU37_STIJA</name>
<dbReference type="SUPFAM" id="SSF56801">
    <property type="entry name" value="Acetyl-CoA synthetase-like"/>
    <property type="match status" value="1"/>
</dbReference>
<dbReference type="Gene3D" id="3.40.50.12780">
    <property type="entry name" value="N-terminal domain of ligase-like"/>
    <property type="match status" value="1"/>
</dbReference>
<reference evidence="6 7" key="1">
    <citation type="journal article" date="2017" name="PLoS Biol.">
        <title>The sea cucumber genome provides insights into morphological evolution and visceral regeneration.</title>
        <authorList>
            <person name="Zhang X."/>
            <person name="Sun L."/>
            <person name="Yuan J."/>
            <person name="Sun Y."/>
            <person name="Gao Y."/>
            <person name="Zhang L."/>
            <person name="Li S."/>
            <person name="Dai H."/>
            <person name="Hamel J.F."/>
            <person name="Liu C."/>
            <person name="Yu Y."/>
            <person name="Liu S."/>
            <person name="Lin W."/>
            <person name="Guo K."/>
            <person name="Jin S."/>
            <person name="Xu P."/>
            <person name="Storey K.B."/>
            <person name="Huan P."/>
            <person name="Zhang T."/>
            <person name="Zhou Y."/>
            <person name="Zhang J."/>
            <person name="Lin C."/>
            <person name="Li X."/>
            <person name="Xing L."/>
            <person name="Huo D."/>
            <person name="Sun M."/>
            <person name="Wang L."/>
            <person name="Mercier A."/>
            <person name="Li F."/>
            <person name="Yang H."/>
            <person name="Xiang J."/>
        </authorList>
    </citation>
    <scope>NUCLEOTIDE SEQUENCE [LARGE SCALE GENOMIC DNA]</scope>
    <source>
        <strain evidence="6">Shaxun</strain>
        <tissue evidence="6">Muscle</tissue>
    </source>
</reference>
<dbReference type="Proteomes" id="UP000230750">
    <property type="component" value="Unassembled WGS sequence"/>
</dbReference>
<sequence>NANCIGWRNSGDEGYQWLSYEEVHKRARAFGSGLIKYGFEVGQDTMLGIFSKNCVEWVLSEQAASMFSMVVVPMYDSLSPSACAHICNKTEMKVIICNSEANANQILEAPEAVPTLKSIIVVNETSEQFIQKAGEKGITILRFKDVEVCRMLGGRRGGQGRGRGEPMNLGVVGNMGGRAED</sequence>
<dbReference type="GO" id="GO:0005783">
    <property type="term" value="C:endoplasmic reticulum"/>
    <property type="evidence" value="ECO:0007669"/>
    <property type="project" value="TreeGrafter"/>
</dbReference>
<dbReference type="STRING" id="307972.A0A2G8JU37"/>
<evidence type="ECO:0000313" key="7">
    <source>
        <dbReference type="Proteomes" id="UP000230750"/>
    </source>
</evidence>
<keyword evidence="2" id="KW-0443">Lipid metabolism</keyword>
<organism evidence="6 7">
    <name type="scientific">Stichopus japonicus</name>
    <name type="common">Sea cucumber</name>
    <dbReference type="NCBI Taxonomy" id="307972"/>
    <lineage>
        <taxon>Eukaryota</taxon>
        <taxon>Metazoa</taxon>
        <taxon>Echinodermata</taxon>
        <taxon>Eleutherozoa</taxon>
        <taxon>Echinozoa</taxon>
        <taxon>Holothuroidea</taxon>
        <taxon>Aspidochirotacea</taxon>
        <taxon>Aspidochirotida</taxon>
        <taxon>Stichopodidae</taxon>
        <taxon>Apostichopus</taxon>
    </lineage>
</organism>
<evidence type="ECO:0000313" key="6">
    <source>
        <dbReference type="EMBL" id="PIK39272.1"/>
    </source>
</evidence>
<dbReference type="PANTHER" id="PTHR43272:SF107">
    <property type="entry name" value="LONG-CHAIN-FATTY-ACID--COA LIGASE 5"/>
    <property type="match status" value="1"/>
</dbReference>
<comment type="caution">
    <text evidence="6">The sequence shown here is derived from an EMBL/GenBank/DDBJ whole genome shotgun (WGS) entry which is preliminary data.</text>
</comment>
<protein>
    <recommendedName>
        <fullName evidence="3">long-chain-fatty-acid--CoA ligase</fullName>
        <ecNumber evidence="3">6.2.1.3</ecNumber>
    </recommendedName>
</protein>
<keyword evidence="2" id="KW-0276">Fatty acid metabolism</keyword>
<feature type="region of interest" description="Disordered" evidence="4">
    <location>
        <begin position="157"/>
        <end position="181"/>
    </location>
</feature>
<dbReference type="OrthoDB" id="1700726at2759"/>
<dbReference type="InterPro" id="IPR000873">
    <property type="entry name" value="AMP-dep_synth/lig_dom"/>
</dbReference>
<dbReference type="EC" id="6.2.1.3" evidence="3"/>
<feature type="domain" description="AMP-dependent synthetase/ligase" evidence="5">
    <location>
        <begin position="13"/>
        <end position="129"/>
    </location>
</feature>
<evidence type="ECO:0000256" key="2">
    <source>
        <dbReference type="ARBA" id="ARBA00022832"/>
    </source>
</evidence>
<keyword evidence="1 6" id="KW-0436">Ligase</keyword>
<evidence type="ECO:0000256" key="4">
    <source>
        <dbReference type="SAM" id="MobiDB-lite"/>
    </source>
</evidence>
<keyword evidence="7" id="KW-1185">Reference proteome</keyword>
<dbReference type="Pfam" id="PF00501">
    <property type="entry name" value="AMP-binding"/>
    <property type="match status" value="1"/>
</dbReference>
<evidence type="ECO:0000256" key="3">
    <source>
        <dbReference type="ARBA" id="ARBA00026121"/>
    </source>
</evidence>
<dbReference type="InterPro" id="IPR042099">
    <property type="entry name" value="ANL_N_sf"/>
</dbReference>
<evidence type="ECO:0000259" key="5">
    <source>
        <dbReference type="Pfam" id="PF00501"/>
    </source>
</evidence>
<dbReference type="PANTHER" id="PTHR43272">
    <property type="entry name" value="LONG-CHAIN-FATTY-ACID--COA LIGASE"/>
    <property type="match status" value="1"/>
</dbReference>
<gene>
    <name evidence="6" type="ORF">BSL78_23895</name>
</gene>